<evidence type="ECO:0000313" key="1">
    <source>
        <dbReference type="EMBL" id="CAF5024227.1"/>
    </source>
</evidence>
<evidence type="ECO:0000313" key="2">
    <source>
        <dbReference type="Proteomes" id="UP000681720"/>
    </source>
</evidence>
<dbReference type="EMBL" id="CAJOBJ010216940">
    <property type="protein sequence ID" value="CAF5024227.1"/>
    <property type="molecule type" value="Genomic_DNA"/>
</dbReference>
<feature type="non-terminal residue" evidence="1">
    <location>
        <position position="53"/>
    </location>
</feature>
<protein>
    <submittedName>
        <fullName evidence="1">Uncharacterized protein</fullName>
    </submittedName>
</protein>
<reference evidence="1" key="1">
    <citation type="submission" date="2021-02" db="EMBL/GenBank/DDBJ databases">
        <authorList>
            <person name="Nowell W R."/>
        </authorList>
    </citation>
    <scope>NUCLEOTIDE SEQUENCE</scope>
</reference>
<proteinExistence type="predicted"/>
<organism evidence="1 2">
    <name type="scientific">Rotaria magnacalcarata</name>
    <dbReference type="NCBI Taxonomy" id="392030"/>
    <lineage>
        <taxon>Eukaryota</taxon>
        <taxon>Metazoa</taxon>
        <taxon>Spiralia</taxon>
        <taxon>Gnathifera</taxon>
        <taxon>Rotifera</taxon>
        <taxon>Eurotatoria</taxon>
        <taxon>Bdelloidea</taxon>
        <taxon>Philodinida</taxon>
        <taxon>Philodinidae</taxon>
        <taxon>Rotaria</taxon>
    </lineage>
</organism>
<gene>
    <name evidence="1" type="ORF">GIL414_LOCUS58551</name>
</gene>
<sequence length="53" mass="6255">MGIELTQFDEQQVAELRKRPDLVQRRHAQRRAEFQQMINTVHQQVPLASLEAI</sequence>
<dbReference type="Proteomes" id="UP000681720">
    <property type="component" value="Unassembled WGS sequence"/>
</dbReference>
<dbReference type="AlphaFoldDB" id="A0A8S3DR90"/>
<comment type="caution">
    <text evidence="1">The sequence shown here is derived from an EMBL/GenBank/DDBJ whole genome shotgun (WGS) entry which is preliminary data.</text>
</comment>
<name>A0A8S3DR90_9BILA</name>
<accession>A0A8S3DR90</accession>